<comment type="caution">
    <text evidence="1">The sequence shown here is derived from an EMBL/GenBank/DDBJ whole genome shotgun (WGS) entry which is preliminary data.</text>
</comment>
<keyword evidence="1" id="KW-0346">Stress response</keyword>
<dbReference type="Proteomes" id="UP000325081">
    <property type="component" value="Unassembled WGS sequence"/>
</dbReference>
<reference evidence="2" key="1">
    <citation type="journal article" date="2019" name="Curr. Biol.">
        <title>Genome Sequence of Striga asiatica Provides Insight into the Evolution of Plant Parasitism.</title>
        <authorList>
            <person name="Yoshida S."/>
            <person name="Kim S."/>
            <person name="Wafula E.K."/>
            <person name="Tanskanen J."/>
            <person name="Kim Y.M."/>
            <person name="Honaas L."/>
            <person name="Yang Z."/>
            <person name="Spallek T."/>
            <person name="Conn C.E."/>
            <person name="Ichihashi Y."/>
            <person name="Cheong K."/>
            <person name="Cui S."/>
            <person name="Der J.P."/>
            <person name="Gundlach H."/>
            <person name="Jiao Y."/>
            <person name="Hori C."/>
            <person name="Ishida J.K."/>
            <person name="Kasahara H."/>
            <person name="Kiba T."/>
            <person name="Kim M.S."/>
            <person name="Koo N."/>
            <person name="Laohavisit A."/>
            <person name="Lee Y.H."/>
            <person name="Lumba S."/>
            <person name="McCourt P."/>
            <person name="Mortimer J.C."/>
            <person name="Mutuku J.M."/>
            <person name="Nomura T."/>
            <person name="Sasaki-Sekimoto Y."/>
            <person name="Seto Y."/>
            <person name="Wang Y."/>
            <person name="Wakatake T."/>
            <person name="Sakakibara H."/>
            <person name="Demura T."/>
            <person name="Yamaguchi S."/>
            <person name="Yoneyama K."/>
            <person name="Manabe R.I."/>
            <person name="Nelson D.C."/>
            <person name="Schulman A.H."/>
            <person name="Timko M.P."/>
            <person name="dePamphilis C.W."/>
            <person name="Choi D."/>
            <person name="Shirasu K."/>
        </authorList>
    </citation>
    <scope>NUCLEOTIDE SEQUENCE [LARGE SCALE GENOMIC DNA]</scope>
    <source>
        <strain evidence="2">cv. UVA1</strain>
    </source>
</reference>
<proteinExistence type="predicted"/>
<evidence type="ECO:0000313" key="2">
    <source>
        <dbReference type="Proteomes" id="UP000325081"/>
    </source>
</evidence>
<gene>
    <name evidence="1" type="ORF">STAS_30402</name>
</gene>
<sequence>MAFFPNPTEQSANARRFVAQLLDWALQQESIGFMIFSERGCEGHDWVNFSGDLRVESTKSRFDTKTEKSGSIRSTHLFLQQSRFPRTRLQIPGFLSHLANGTRGRRWVAPRRDILGPTEGKSSSSFVGLPEGSAAVRDMNREFVIVSSKSRVVVNLIRDFMALDEIYSV</sequence>
<keyword evidence="2" id="KW-1185">Reference proteome</keyword>
<dbReference type="AlphaFoldDB" id="A0A5A7R5F6"/>
<protein>
    <submittedName>
        <fullName evidence="1">DNAJ heat shock N-terminal domain-containing protein</fullName>
    </submittedName>
</protein>
<evidence type="ECO:0000313" key="1">
    <source>
        <dbReference type="EMBL" id="GER52915.1"/>
    </source>
</evidence>
<organism evidence="1 2">
    <name type="scientific">Striga asiatica</name>
    <name type="common">Asiatic witchweed</name>
    <name type="synonym">Buchnera asiatica</name>
    <dbReference type="NCBI Taxonomy" id="4170"/>
    <lineage>
        <taxon>Eukaryota</taxon>
        <taxon>Viridiplantae</taxon>
        <taxon>Streptophyta</taxon>
        <taxon>Embryophyta</taxon>
        <taxon>Tracheophyta</taxon>
        <taxon>Spermatophyta</taxon>
        <taxon>Magnoliopsida</taxon>
        <taxon>eudicotyledons</taxon>
        <taxon>Gunneridae</taxon>
        <taxon>Pentapetalae</taxon>
        <taxon>asterids</taxon>
        <taxon>lamiids</taxon>
        <taxon>Lamiales</taxon>
        <taxon>Orobanchaceae</taxon>
        <taxon>Buchnereae</taxon>
        <taxon>Striga</taxon>
    </lineage>
</organism>
<dbReference type="EMBL" id="BKCP01010514">
    <property type="protein sequence ID" value="GER52915.1"/>
    <property type="molecule type" value="Genomic_DNA"/>
</dbReference>
<accession>A0A5A7R5F6</accession>
<name>A0A5A7R5F6_STRAF</name>